<dbReference type="GO" id="GO:0046872">
    <property type="term" value="F:metal ion binding"/>
    <property type="evidence" value="ECO:0007669"/>
    <property type="project" value="UniProtKB-KW"/>
</dbReference>
<keyword evidence="10" id="KW-1185">Reference proteome</keyword>
<dbReference type="AlphaFoldDB" id="A0A3D8S547"/>
<evidence type="ECO:0000259" key="8">
    <source>
        <dbReference type="PROSITE" id="PS51677"/>
    </source>
</evidence>
<feature type="domain" description="NodB homology" evidence="8">
    <location>
        <begin position="58"/>
        <end position="241"/>
    </location>
</feature>
<proteinExistence type="predicted"/>
<dbReference type="PANTHER" id="PTHR46471:SF2">
    <property type="entry name" value="CHITIN DEACETYLASE-RELATED"/>
    <property type="match status" value="1"/>
</dbReference>
<name>A0A3D8S547_9EURO</name>
<gene>
    <name evidence="9" type="ORF">DSM5745_04788</name>
</gene>
<sequence>MVFPNLPGVASLFTLITATLIPSAQSLATAAKTNVTDRQAQLVQIPYGVNIHHCYVPGTVAITFDDGPYIYTEELLGILAQYGAKATFFVNGHNLGGNEWLLRRMVNEGHQLASHTWGHPDLTILSYDQIVDQMTRLESAFAAAVGVVPTYMRPPYLAANDYVLSVMGELGYHVIGVSVDTKDYENDHPDLIGRSVAKYNSELDQGGTIVLAHDIHEQTVRTLTRIMLEEVYERGLHPTTVGECLGEDGWYR</sequence>
<accession>A0A3D8S547</accession>
<evidence type="ECO:0000256" key="4">
    <source>
        <dbReference type="ARBA" id="ARBA00022801"/>
    </source>
</evidence>
<dbReference type="EMBL" id="PVWQ01000005">
    <property type="protein sequence ID" value="RDW81231.1"/>
    <property type="molecule type" value="Genomic_DNA"/>
</dbReference>
<dbReference type="Pfam" id="PF01522">
    <property type="entry name" value="Polysacc_deac_1"/>
    <property type="match status" value="1"/>
</dbReference>
<comment type="cofactor">
    <cofactor evidence="1">
        <name>Co(2+)</name>
        <dbReference type="ChEBI" id="CHEBI:48828"/>
    </cofactor>
</comment>
<dbReference type="Gene3D" id="3.20.20.370">
    <property type="entry name" value="Glycoside hydrolase/deacetylase"/>
    <property type="match status" value="1"/>
</dbReference>
<evidence type="ECO:0000256" key="5">
    <source>
        <dbReference type="ARBA" id="ARBA00023277"/>
    </source>
</evidence>
<dbReference type="CDD" id="cd10951">
    <property type="entry name" value="CE4_ClCDA_like"/>
    <property type="match status" value="1"/>
</dbReference>
<keyword evidence="5" id="KW-0119">Carbohydrate metabolism</keyword>
<evidence type="ECO:0000313" key="9">
    <source>
        <dbReference type="EMBL" id="RDW81231.1"/>
    </source>
</evidence>
<feature type="signal peptide" evidence="7">
    <location>
        <begin position="1"/>
        <end position="26"/>
    </location>
</feature>
<evidence type="ECO:0000256" key="2">
    <source>
        <dbReference type="ARBA" id="ARBA00022723"/>
    </source>
</evidence>
<organism evidence="9 10">
    <name type="scientific">Aspergillus mulundensis</name>
    <dbReference type="NCBI Taxonomy" id="1810919"/>
    <lineage>
        <taxon>Eukaryota</taxon>
        <taxon>Fungi</taxon>
        <taxon>Dikarya</taxon>
        <taxon>Ascomycota</taxon>
        <taxon>Pezizomycotina</taxon>
        <taxon>Eurotiomycetes</taxon>
        <taxon>Eurotiomycetidae</taxon>
        <taxon>Eurotiales</taxon>
        <taxon>Aspergillaceae</taxon>
        <taxon>Aspergillus</taxon>
        <taxon>Aspergillus subgen. Nidulantes</taxon>
    </lineage>
</organism>
<dbReference type="Proteomes" id="UP000256690">
    <property type="component" value="Unassembled WGS sequence"/>
</dbReference>
<dbReference type="GO" id="GO:0005975">
    <property type="term" value="P:carbohydrate metabolic process"/>
    <property type="evidence" value="ECO:0007669"/>
    <property type="project" value="InterPro"/>
</dbReference>
<evidence type="ECO:0000256" key="7">
    <source>
        <dbReference type="SAM" id="SignalP"/>
    </source>
</evidence>
<feature type="chain" id="PRO_5017775468" description="NodB homology domain-containing protein" evidence="7">
    <location>
        <begin position="27"/>
        <end position="252"/>
    </location>
</feature>
<evidence type="ECO:0000256" key="6">
    <source>
        <dbReference type="ARBA" id="ARBA00023285"/>
    </source>
</evidence>
<protein>
    <recommendedName>
        <fullName evidence="8">NodB homology domain-containing protein</fullName>
    </recommendedName>
</protein>
<dbReference type="InterPro" id="IPR011330">
    <property type="entry name" value="Glyco_hydro/deAcase_b/a-brl"/>
</dbReference>
<dbReference type="SUPFAM" id="SSF88713">
    <property type="entry name" value="Glycoside hydrolase/deacetylase"/>
    <property type="match status" value="1"/>
</dbReference>
<keyword evidence="3 7" id="KW-0732">Signal</keyword>
<keyword evidence="4" id="KW-0378">Hydrolase</keyword>
<comment type="caution">
    <text evidence="9">The sequence shown here is derived from an EMBL/GenBank/DDBJ whole genome shotgun (WGS) entry which is preliminary data.</text>
</comment>
<reference evidence="9 10" key="1">
    <citation type="journal article" date="2018" name="IMA Fungus">
        <title>IMA Genome-F 9: Draft genome sequence of Annulohypoxylon stygium, Aspergillus mulundensis, Berkeleyomyces basicola (syn. Thielaviopsis basicola), Ceratocystis smalleyi, two Cercospora beticola strains, Coleophoma cylindrospora, Fusarium fracticaudum, Phialophora cf. hyalina, and Morchella septimelata.</title>
        <authorList>
            <person name="Wingfield B.D."/>
            <person name="Bills G.F."/>
            <person name="Dong Y."/>
            <person name="Huang W."/>
            <person name="Nel W.J."/>
            <person name="Swalarsk-Parry B.S."/>
            <person name="Vaghefi N."/>
            <person name="Wilken P.M."/>
            <person name="An Z."/>
            <person name="de Beer Z.W."/>
            <person name="De Vos L."/>
            <person name="Chen L."/>
            <person name="Duong T.A."/>
            <person name="Gao Y."/>
            <person name="Hammerbacher A."/>
            <person name="Kikkert J.R."/>
            <person name="Li Y."/>
            <person name="Li H."/>
            <person name="Li K."/>
            <person name="Li Q."/>
            <person name="Liu X."/>
            <person name="Ma X."/>
            <person name="Naidoo K."/>
            <person name="Pethybridge S.J."/>
            <person name="Sun J."/>
            <person name="Steenkamp E.T."/>
            <person name="van der Nest M.A."/>
            <person name="van Wyk S."/>
            <person name="Wingfield M.J."/>
            <person name="Xiong C."/>
            <person name="Yue Q."/>
            <person name="Zhang X."/>
        </authorList>
    </citation>
    <scope>NUCLEOTIDE SEQUENCE [LARGE SCALE GENOMIC DNA]</scope>
    <source>
        <strain evidence="9 10">DSM 5745</strain>
    </source>
</reference>
<dbReference type="InterPro" id="IPR002509">
    <property type="entry name" value="NODB_dom"/>
</dbReference>
<dbReference type="PANTHER" id="PTHR46471">
    <property type="entry name" value="CHITIN DEACETYLASE"/>
    <property type="match status" value="1"/>
</dbReference>
<evidence type="ECO:0000313" key="10">
    <source>
        <dbReference type="Proteomes" id="UP000256690"/>
    </source>
</evidence>
<dbReference type="PROSITE" id="PS51677">
    <property type="entry name" value="NODB"/>
    <property type="match status" value="1"/>
</dbReference>
<evidence type="ECO:0000256" key="3">
    <source>
        <dbReference type="ARBA" id="ARBA00022729"/>
    </source>
</evidence>
<dbReference type="STRING" id="1810919.A0A3D8S547"/>
<dbReference type="GO" id="GO:0016810">
    <property type="term" value="F:hydrolase activity, acting on carbon-nitrogen (but not peptide) bonds"/>
    <property type="evidence" value="ECO:0007669"/>
    <property type="project" value="InterPro"/>
</dbReference>
<dbReference type="OrthoDB" id="2125469at2759"/>
<dbReference type="GeneID" id="38115158"/>
<keyword evidence="6" id="KW-0170">Cobalt</keyword>
<evidence type="ECO:0000256" key="1">
    <source>
        <dbReference type="ARBA" id="ARBA00001941"/>
    </source>
</evidence>
<dbReference type="RefSeq" id="XP_026604284.1">
    <property type="nucleotide sequence ID" value="XM_026746804.1"/>
</dbReference>
<keyword evidence="2" id="KW-0479">Metal-binding</keyword>